<protein>
    <submittedName>
        <fullName evidence="9">PKD domain-containing protein</fullName>
    </submittedName>
</protein>
<dbReference type="Proteomes" id="UP001212263">
    <property type="component" value="Unassembled WGS sequence"/>
</dbReference>
<dbReference type="RefSeq" id="WP_013612946.1">
    <property type="nucleotide sequence ID" value="NZ_JABWDG010000010.1"/>
</dbReference>
<dbReference type="GO" id="GO:0005886">
    <property type="term" value="C:plasma membrane"/>
    <property type="evidence" value="ECO:0007669"/>
    <property type="project" value="TreeGrafter"/>
</dbReference>
<dbReference type="EMBL" id="JAQMRD010000003">
    <property type="protein sequence ID" value="MDB9222061.1"/>
    <property type="molecule type" value="Genomic_DNA"/>
</dbReference>
<accession>A0A412WAN9</accession>
<reference evidence="9 10" key="1">
    <citation type="submission" date="2018-08" db="EMBL/GenBank/DDBJ databases">
        <title>A genome reference for cultivated species of the human gut microbiota.</title>
        <authorList>
            <person name="Zou Y."/>
            <person name="Xue W."/>
            <person name="Luo G."/>
        </authorList>
    </citation>
    <scope>NUCLEOTIDE SEQUENCE [LARGE SCALE GENOMIC DNA]</scope>
    <source>
        <strain evidence="9 10">AF14-6AC</strain>
    </source>
</reference>
<comment type="subcellular location">
    <subcellularLocation>
        <location evidence="1">Membrane</location>
    </subcellularLocation>
</comment>
<dbReference type="InterPro" id="IPR035986">
    <property type="entry name" value="PKD_dom_sf"/>
</dbReference>
<dbReference type="Proteomes" id="UP000283426">
    <property type="component" value="Unassembled WGS sequence"/>
</dbReference>
<dbReference type="GeneID" id="61275999"/>
<dbReference type="PROSITE" id="PS51257">
    <property type="entry name" value="PROKAR_LIPOPROTEIN"/>
    <property type="match status" value="1"/>
</dbReference>
<keyword evidence="4" id="KW-1133">Transmembrane helix</keyword>
<organism evidence="9 10">
    <name type="scientific">Odoribacter splanchnicus</name>
    <dbReference type="NCBI Taxonomy" id="28118"/>
    <lineage>
        <taxon>Bacteria</taxon>
        <taxon>Pseudomonadati</taxon>
        <taxon>Bacteroidota</taxon>
        <taxon>Bacteroidia</taxon>
        <taxon>Bacteroidales</taxon>
        <taxon>Odoribacteraceae</taxon>
        <taxon>Odoribacter</taxon>
    </lineage>
</organism>
<dbReference type="Proteomes" id="UP001199750">
    <property type="component" value="Unassembled WGS sequence"/>
</dbReference>
<dbReference type="InterPro" id="IPR041696">
    <property type="entry name" value="PKD_3"/>
</dbReference>
<sequence>MKKYLLLFSIAVFLFSCNKDEEISQDVTVPPVIELDSEDGIYVVKIGKEVVIEPTYQNVDYAVYSWKCNGRIISDEPQLIYTFDECGSYYVTLRVDTRDASAEEEIRVKVNELAPPVISLVTPSTGLKVVAGREYILTPDIQNAEGATYLWTLDGKEVGTENTYTFKQDKLGTYELTLTVTNEDGKTEKTITIEVVDKLPIGIEIPSSLYFAEDNTKYIELGRTLFIRPYVSVNAEPSYQWSLDGQEIDGANALIYGFKPTQTGEYTLTFTVKYNNQDTKAAVLTRNISASGVDEVSVDIPVKCCEATEKRAFAAGNSIYSNKVYEFVPAPGQFVNETNTAGFNGERTHESACAYAQKRLDNEKYVSLGGWGGYIVVGFDHSIENKGGYDFSIKGNAFDSSNEPGIVWVMQDVNGDGLPNDEWYELKGSEYGKPETIQDYAVTYFRPGLNMDTPWQDNKGNTGAIDRLGNYHPQEFYYPLWIEADSYTLYGTCLKARTEQSPTTGMWSNNPFGWGYADNIGDDMPDKNNPGAAAIGNFFKISDAVNIDGTSANLTHIDFIKVQTGVNVKAGWLGENSTEVFKFCDENNNNDK</sequence>
<keyword evidence="5" id="KW-0472">Membrane</keyword>
<evidence type="ECO:0000313" key="8">
    <source>
        <dbReference type="EMBL" id="MDB9222061.1"/>
    </source>
</evidence>
<dbReference type="Pfam" id="PF16820">
    <property type="entry name" value="PKD_3"/>
    <property type="match status" value="2"/>
</dbReference>
<feature type="domain" description="PKD/Chitinase" evidence="6">
    <location>
        <begin position="118"/>
        <end position="198"/>
    </location>
</feature>
<gene>
    <name evidence="9" type="ORF">DWW24_13200</name>
    <name evidence="7" type="ORF">L0P03_00600</name>
    <name evidence="8" type="ORF">PN645_03455</name>
</gene>
<name>A0A412WAN9_9BACT</name>
<keyword evidence="3" id="KW-0677">Repeat</keyword>
<reference evidence="8" key="3">
    <citation type="submission" date="2023-01" db="EMBL/GenBank/DDBJ databases">
        <title>Human gut microbiome strain richness.</title>
        <authorList>
            <person name="Chen-Liaw A."/>
        </authorList>
    </citation>
    <scope>NUCLEOTIDE SEQUENCE</scope>
    <source>
        <strain evidence="8">RTP21484st1_B7_RTP21484_190118</strain>
    </source>
</reference>
<dbReference type="AlphaFoldDB" id="A0A412WAN9"/>
<evidence type="ECO:0000256" key="1">
    <source>
        <dbReference type="ARBA" id="ARBA00004370"/>
    </source>
</evidence>
<comment type="caution">
    <text evidence="9">The sequence shown here is derived from an EMBL/GenBank/DDBJ whole genome shotgun (WGS) entry which is preliminary data.</text>
</comment>
<dbReference type="GO" id="GO:0005261">
    <property type="term" value="F:monoatomic cation channel activity"/>
    <property type="evidence" value="ECO:0007669"/>
    <property type="project" value="TreeGrafter"/>
</dbReference>
<dbReference type="Gene3D" id="2.60.40.10">
    <property type="entry name" value="Immunoglobulins"/>
    <property type="match status" value="1"/>
</dbReference>
<dbReference type="SMART" id="SM00089">
    <property type="entry name" value="PKD"/>
    <property type="match status" value="1"/>
</dbReference>
<keyword evidence="2" id="KW-0812">Transmembrane</keyword>
<evidence type="ECO:0000256" key="5">
    <source>
        <dbReference type="ARBA" id="ARBA00023136"/>
    </source>
</evidence>
<evidence type="ECO:0000256" key="4">
    <source>
        <dbReference type="ARBA" id="ARBA00022989"/>
    </source>
</evidence>
<dbReference type="SUPFAM" id="SSF49299">
    <property type="entry name" value="PKD domain"/>
    <property type="match status" value="2"/>
</dbReference>
<dbReference type="PANTHER" id="PTHR46730">
    <property type="entry name" value="POLYCYSTIN-1"/>
    <property type="match status" value="1"/>
</dbReference>
<dbReference type="PANTHER" id="PTHR46730:SF4">
    <property type="entry name" value="POLYCYSTIC KIDNEY DISEASE PROTEIN 1-LIKE 1"/>
    <property type="match status" value="1"/>
</dbReference>
<evidence type="ECO:0000313" key="10">
    <source>
        <dbReference type="Proteomes" id="UP000283426"/>
    </source>
</evidence>
<evidence type="ECO:0000259" key="6">
    <source>
        <dbReference type="SMART" id="SM00089"/>
    </source>
</evidence>
<reference evidence="7" key="2">
    <citation type="submission" date="2022-01" db="EMBL/GenBank/DDBJ databases">
        <title>Collection of gut derived symbiotic bacterial strains cultured from healthy donors.</title>
        <authorList>
            <person name="Lin H."/>
            <person name="Kohout C."/>
            <person name="Waligurski E."/>
            <person name="Pamer E.G."/>
        </authorList>
    </citation>
    <scope>NUCLEOTIDE SEQUENCE</scope>
    <source>
        <strain evidence="7">DFI.1.149</strain>
    </source>
</reference>
<evidence type="ECO:0000313" key="7">
    <source>
        <dbReference type="EMBL" id="MCG4958358.1"/>
    </source>
</evidence>
<evidence type="ECO:0000256" key="2">
    <source>
        <dbReference type="ARBA" id="ARBA00022692"/>
    </source>
</evidence>
<evidence type="ECO:0000256" key="3">
    <source>
        <dbReference type="ARBA" id="ARBA00022737"/>
    </source>
</evidence>
<evidence type="ECO:0000313" key="9">
    <source>
        <dbReference type="EMBL" id="RGV23444.1"/>
    </source>
</evidence>
<dbReference type="EMBL" id="QRYW01000028">
    <property type="protein sequence ID" value="RGV23444.1"/>
    <property type="molecule type" value="Genomic_DNA"/>
</dbReference>
<proteinExistence type="predicted"/>
<dbReference type="InterPro" id="IPR013783">
    <property type="entry name" value="Ig-like_fold"/>
</dbReference>
<dbReference type="InterPro" id="IPR022409">
    <property type="entry name" value="PKD/Chitinase_dom"/>
</dbReference>
<dbReference type="CDD" id="cd00146">
    <property type="entry name" value="PKD"/>
    <property type="match status" value="1"/>
</dbReference>
<dbReference type="GO" id="GO:0006816">
    <property type="term" value="P:calcium ion transport"/>
    <property type="evidence" value="ECO:0007669"/>
    <property type="project" value="TreeGrafter"/>
</dbReference>
<dbReference type="EMBL" id="JAKNDN010000001">
    <property type="protein sequence ID" value="MCG4958358.1"/>
    <property type="molecule type" value="Genomic_DNA"/>
</dbReference>